<accession>A0ABW2BY92</accession>
<dbReference type="InterPro" id="IPR002197">
    <property type="entry name" value="HTH_Fis"/>
</dbReference>
<sequence length="564" mass="60415">MIGQREIALARDAFLQDGTESRLVRPATLRAWRRSRAAGAAHEGAPRIASLDNIERDGAVRRAAEPVISAVMRQLGTADFAIMVTDREARVLGRWTSGRTMDALMDEMNVLPGALFDESAIGSTGLGTVLEDRGTAVVDGTEHYNRCFDRVIAVGTPIVHPGTGCIEGALDLVCPTGASPEIMTALIERAACDAGERLLSGYAADDRAMLDAFLRSERRGPKRPIAAVNDRMIMANHLAEPLVGTGPVQVLWERVQAALSSHRPSIRLALDNGDTLDVDVRPVDPSDSAAGAVLHLPTAPSPTRSRAPSRDAASALAARVSGELPGRSQPWQTAVALASRAILTRGHVLLCGPVGVGKTALARALLRNIPTPASAGADVPVDDVIDDLHRWTSSELTDLRRRWRSDSPRLVVATATSHHAHDLSDELLAMFDHVIELPDLSRRLEDIPDVAAAVASGVDPEATLASDAVRDLARRQWRGNVAQLTRTLHAAIEQAPAHRVRAADLPPATEVPRLARRLTYLESVEREAIAAVLSAVDGNRTKAAQTLGISRATLYRKLEALSLD</sequence>
<dbReference type="InterPro" id="IPR027417">
    <property type="entry name" value="P-loop_NTPase"/>
</dbReference>
<feature type="region of interest" description="Disordered" evidence="1">
    <location>
        <begin position="296"/>
        <end position="326"/>
    </location>
</feature>
<dbReference type="Gene3D" id="1.10.8.60">
    <property type="match status" value="1"/>
</dbReference>
<evidence type="ECO:0000313" key="4">
    <source>
        <dbReference type="Proteomes" id="UP001596337"/>
    </source>
</evidence>
<reference evidence="4" key="1">
    <citation type="journal article" date="2019" name="Int. J. Syst. Evol. Microbiol.">
        <title>The Global Catalogue of Microorganisms (GCM) 10K type strain sequencing project: providing services to taxonomists for standard genome sequencing and annotation.</title>
        <authorList>
            <consortium name="The Broad Institute Genomics Platform"/>
            <consortium name="The Broad Institute Genome Sequencing Center for Infectious Disease"/>
            <person name="Wu L."/>
            <person name="Ma J."/>
        </authorList>
    </citation>
    <scope>NUCLEOTIDE SEQUENCE [LARGE SCALE GENOMIC DNA]</scope>
    <source>
        <strain evidence="4">KCTC 32255</strain>
    </source>
</reference>
<dbReference type="Pfam" id="PF02954">
    <property type="entry name" value="HTH_8"/>
    <property type="match status" value="1"/>
</dbReference>
<feature type="domain" description="DNA binding HTH" evidence="2">
    <location>
        <begin position="521"/>
        <end position="560"/>
    </location>
</feature>
<evidence type="ECO:0000313" key="3">
    <source>
        <dbReference type="EMBL" id="MFC6867198.1"/>
    </source>
</evidence>
<dbReference type="EMBL" id="JBHSXX010000001">
    <property type="protein sequence ID" value="MFC6867198.1"/>
    <property type="molecule type" value="Genomic_DNA"/>
</dbReference>
<dbReference type="Gene3D" id="3.30.450.40">
    <property type="match status" value="1"/>
</dbReference>
<dbReference type="Gene3D" id="1.10.10.60">
    <property type="entry name" value="Homeodomain-like"/>
    <property type="match status" value="1"/>
</dbReference>
<gene>
    <name evidence="3" type="ORF">ACFQGD_08555</name>
</gene>
<dbReference type="Gene3D" id="3.40.50.300">
    <property type="entry name" value="P-loop containing nucleotide triphosphate hydrolases"/>
    <property type="match status" value="1"/>
</dbReference>
<dbReference type="PRINTS" id="PR01590">
    <property type="entry name" value="HTHFIS"/>
</dbReference>
<dbReference type="InterPro" id="IPR029016">
    <property type="entry name" value="GAF-like_dom_sf"/>
</dbReference>
<feature type="compositionally biased region" description="Low complexity" evidence="1">
    <location>
        <begin position="297"/>
        <end position="319"/>
    </location>
</feature>
<dbReference type="PANTHER" id="PTHR32071">
    <property type="entry name" value="TRANSCRIPTIONAL REGULATORY PROTEIN"/>
    <property type="match status" value="1"/>
</dbReference>
<organism evidence="3 4">
    <name type="scientific">Haloechinothrix salitolerans</name>
    <dbReference type="NCBI Taxonomy" id="926830"/>
    <lineage>
        <taxon>Bacteria</taxon>
        <taxon>Bacillati</taxon>
        <taxon>Actinomycetota</taxon>
        <taxon>Actinomycetes</taxon>
        <taxon>Pseudonocardiales</taxon>
        <taxon>Pseudonocardiaceae</taxon>
        <taxon>Haloechinothrix</taxon>
    </lineage>
</organism>
<keyword evidence="4" id="KW-1185">Reference proteome</keyword>
<dbReference type="SUPFAM" id="SSF46689">
    <property type="entry name" value="Homeodomain-like"/>
    <property type="match status" value="1"/>
</dbReference>
<dbReference type="SUPFAM" id="SSF52540">
    <property type="entry name" value="P-loop containing nucleoside triphosphate hydrolases"/>
    <property type="match status" value="1"/>
</dbReference>
<evidence type="ECO:0000256" key="1">
    <source>
        <dbReference type="SAM" id="MobiDB-lite"/>
    </source>
</evidence>
<protein>
    <submittedName>
        <fullName evidence="3">Helix-turn-helix domain-containing protein</fullName>
    </submittedName>
</protein>
<dbReference type="InterPro" id="IPR009057">
    <property type="entry name" value="Homeodomain-like_sf"/>
</dbReference>
<name>A0ABW2BY92_9PSEU</name>
<dbReference type="PANTHER" id="PTHR32071:SF122">
    <property type="entry name" value="SIGMA FACTOR"/>
    <property type="match status" value="1"/>
</dbReference>
<evidence type="ECO:0000259" key="2">
    <source>
        <dbReference type="Pfam" id="PF02954"/>
    </source>
</evidence>
<dbReference type="Proteomes" id="UP001596337">
    <property type="component" value="Unassembled WGS sequence"/>
</dbReference>
<proteinExistence type="predicted"/>
<dbReference type="RefSeq" id="WP_345394819.1">
    <property type="nucleotide sequence ID" value="NZ_BAABLA010000022.1"/>
</dbReference>
<comment type="caution">
    <text evidence="3">The sequence shown here is derived from an EMBL/GenBank/DDBJ whole genome shotgun (WGS) entry which is preliminary data.</text>
</comment>